<dbReference type="Proteomes" id="UP000280434">
    <property type="component" value="Unassembled WGS sequence"/>
</dbReference>
<dbReference type="RefSeq" id="WP_121275160.1">
    <property type="nucleotide sequence ID" value="NZ_RBZV01000001.1"/>
</dbReference>
<accession>A0A494XNW8</accession>
<sequence>MKPKGIDMGDYEESYKGFDLEVAIEQLLTGIKAHYRVLKADAVVLDWRLVRVDAVWPTEHSAAEAALVAARAAVDQELVD</sequence>
<evidence type="ECO:0000313" key="2">
    <source>
        <dbReference type="Proteomes" id="UP000280434"/>
    </source>
</evidence>
<name>A0A494XNW8_9BURK</name>
<dbReference type="EMBL" id="RBZV01000001">
    <property type="protein sequence ID" value="RKP52357.1"/>
    <property type="molecule type" value="Genomic_DNA"/>
</dbReference>
<reference evidence="1 2" key="1">
    <citation type="submission" date="2018-10" db="EMBL/GenBank/DDBJ databases">
        <title>Paraburkholderia sp. 7MK8-2, isolated from soil.</title>
        <authorList>
            <person name="Gao Z.-H."/>
            <person name="Qiu L.-H."/>
        </authorList>
    </citation>
    <scope>NUCLEOTIDE SEQUENCE [LARGE SCALE GENOMIC DNA]</scope>
    <source>
        <strain evidence="1 2">7MK8-2</strain>
    </source>
</reference>
<organism evidence="1 2">
    <name type="scientific">Trinickia fusca</name>
    <dbReference type="NCBI Taxonomy" id="2419777"/>
    <lineage>
        <taxon>Bacteria</taxon>
        <taxon>Pseudomonadati</taxon>
        <taxon>Pseudomonadota</taxon>
        <taxon>Betaproteobacteria</taxon>
        <taxon>Burkholderiales</taxon>
        <taxon>Burkholderiaceae</taxon>
        <taxon>Trinickia</taxon>
    </lineage>
</organism>
<proteinExistence type="predicted"/>
<dbReference type="AlphaFoldDB" id="A0A494XNW8"/>
<keyword evidence="2" id="KW-1185">Reference proteome</keyword>
<evidence type="ECO:0000313" key="1">
    <source>
        <dbReference type="EMBL" id="RKP52357.1"/>
    </source>
</evidence>
<comment type="caution">
    <text evidence="1">The sequence shown here is derived from an EMBL/GenBank/DDBJ whole genome shotgun (WGS) entry which is preliminary data.</text>
</comment>
<gene>
    <name evidence="1" type="ORF">D7S89_02185</name>
</gene>
<protein>
    <submittedName>
        <fullName evidence="1">Uncharacterized protein</fullName>
    </submittedName>
</protein>
<dbReference type="OrthoDB" id="9111620at2"/>